<dbReference type="AlphaFoldDB" id="A0A8J3JW27"/>
<keyword evidence="2" id="KW-1185">Reference proteome</keyword>
<name>A0A8J3JW27_9ACTN</name>
<evidence type="ECO:0000313" key="1">
    <source>
        <dbReference type="EMBL" id="GIF89549.1"/>
    </source>
</evidence>
<evidence type="ECO:0000313" key="2">
    <source>
        <dbReference type="Proteomes" id="UP000619293"/>
    </source>
</evidence>
<evidence type="ECO:0008006" key="3">
    <source>
        <dbReference type="Google" id="ProtNLM"/>
    </source>
</evidence>
<sequence>MAILIAAAYFTYASLTRTGEIRVGVGVNGCIDTNCVTLPLPEADVTVTFADGHKLSGKTDATGVTNFRTDRSGEVTITATSPLLSEPITTTADISDGGYLSVDMADPAPFKLVRAS</sequence>
<dbReference type="Proteomes" id="UP000619293">
    <property type="component" value="Unassembled WGS sequence"/>
</dbReference>
<proteinExistence type="predicted"/>
<organism evidence="1 2">
    <name type="scientific">Catellatospora chokoriensis</name>
    <dbReference type="NCBI Taxonomy" id="310353"/>
    <lineage>
        <taxon>Bacteria</taxon>
        <taxon>Bacillati</taxon>
        <taxon>Actinomycetota</taxon>
        <taxon>Actinomycetes</taxon>
        <taxon>Micromonosporales</taxon>
        <taxon>Micromonosporaceae</taxon>
        <taxon>Catellatospora</taxon>
    </lineage>
</organism>
<dbReference type="EMBL" id="BONG01000016">
    <property type="protein sequence ID" value="GIF89549.1"/>
    <property type="molecule type" value="Genomic_DNA"/>
</dbReference>
<reference evidence="1 2" key="1">
    <citation type="submission" date="2021-01" db="EMBL/GenBank/DDBJ databases">
        <title>Whole genome shotgun sequence of Catellatospora chokoriensis NBRC 107358.</title>
        <authorList>
            <person name="Komaki H."/>
            <person name="Tamura T."/>
        </authorList>
    </citation>
    <scope>NUCLEOTIDE SEQUENCE [LARGE SCALE GENOMIC DNA]</scope>
    <source>
        <strain evidence="1 2">NBRC 107358</strain>
    </source>
</reference>
<accession>A0A8J3JW27</accession>
<gene>
    <name evidence="1" type="ORF">Cch02nite_29930</name>
</gene>
<protein>
    <recommendedName>
        <fullName evidence="3">Carboxypeptidase regulatory-like domain-containing protein</fullName>
    </recommendedName>
</protein>
<comment type="caution">
    <text evidence="1">The sequence shown here is derived from an EMBL/GenBank/DDBJ whole genome shotgun (WGS) entry which is preliminary data.</text>
</comment>